<proteinExistence type="predicted"/>
<evidence type="ECO:0000313" key="2">
    <source>
        <dbReference type="Proteomes" id="UP000076927"/>
    </source>
</evidence>
<keyword evidence="2" id="KW-1185">Reference proteome</keyword>
<dbReference type="Pfam" id="PF12900">
    <property type="entry name" value="Pyridox_ox_2"/>
    <property type="match status" value="1"/>
</dbReference>
<dbReference type="PATRIC" id="fig|1178515.4.peg.1465"/>
<dbReference type="InterPro" id="IPR012349">
    <property type="entry name" value="Split_barrel_FMN-bd"/>
</dbReference>
<dbReference type="EMBL" id="CP011388">
    <property type="protein sequence ID" value="ANE46121.1"/>
    <property type="molecule type" value="Genomic_DNA"/>
</dbReference>
<name>A0A172TGF6_9BACL</name>
<dbReference type="PANTHER" id="PTHR34071:SF2">
    <property type="entry name" value="FLAVIN-NUCLEOTIDE-BINDING PROTEIN"/>
    <property type="match status" value="1"/>
</dbReference>
<dbReference type="RefSeq" id="WP_068605577.1">
    <property type="nucleotide sequence ID" value="NZ_CP011388.1"/>
</dbReference>
<dbReference type="AlphaFoldDB" id="A0A172TGF6"/>
<gene>
    <name evidence="1" type="ORF">SY83_07330</name>
</gene>
<dbReference type="PANTHER" id="PTHR34071">
    <property type="entry name" value="5-NITROIMIDAZOLE ANTIBIOTICS RESISTANCE PROTEIN, NIMA-FAMILY-RELATED PROTEIN-RELATED"/>
    <property type="match status" value="1"/>
</dbReference>
<organism evidence="1 2">
    <name type="scientific">Paenibacillus swuensis</name>
    <dbReference type="NCBI Taxonomy" id="1178515"/>
    <lineage>
        <taxon>Bacteria</taxon>
        <taxon>Bacillati</taxon>
        <taxon>Bacillota</taxon>
        <taxon>Bacilli</taxon>
        <taxon>Bacillales</taxon>
        <taxon>Paenibacillaceae</taxon>
        <taxon>Paenibacillus</taxon>
    </lineage>
</organism>
<evidence type="ECO:0000313" key="1">
    <source>
        <dbReference type="EMBL" id="ANE46121.1"/>
    </source>
</evidence>
<protein>
    <submittedName>
        <fullName evidence="1">Flavin-nucleotide-binding protein</fullName>
    </submittedName>
</protein>
<dbReference type="STRING" id="1178515.SY83_07330"/>
<dbReference type="Gene3D" id="2.30.110.10">
    <property type="entry name" value="Electron Transport, Fmn-binding Protein, Chain A"/>
    <property type="match status" value="1"/>
</dbReference>
<dbReference type="KEGG" id="pswu:SY83_07330"/>
<dbReference type="OrthoDB" id="9794935at2"/>
<dbReference type="InterPro" id="IPR024747">
    <property type="entry name" value="Pyridox_Oxase-rel"/>
</dbReference>
<dbReference type="SUPFAM" id="SSF50475">
    <property type="entry name" value="FMN-binding split barrel"/>
    <property type="match status" value="1"/>
</dbReference>
<dbReference type="Proteomes" id="UP000076927">
    <property type="component" value="Chromosome"/>
</dbReference>
<accession>A0A172TGF6</accession>
<sequence>MRRKEFSIEEQTEIETFLEQQTFGYLSTAGDEGWPHVKPLNFVYQNGHVYFHGSRSGEKMRDLKRDSKAVFTTAREFALIPSYFTDDVYACPATSFFKSVQIRGHVELVEDLYEKANVFERFMRKLQPEGGYMPFDAEDPGYAGQLKAVALMKLIPVECTAKFKFGQNKSADELQAVMNGLAERGLPDDQETVEMMKKYCPHHQGQG</sequence>
<reference evidence="1 2" key="1">
    <citation type="submission" date="2015-01" db="EMBL/GenBank/DDBJ databases">
        <title>Paenibacillus swuensis/DY6/whole genome sequencing.</title>
        <authorList>
            <person name="Kim M.K."/>
            <person name="Srinivasan S."/>
            <person name="Lee J.-J."/>
        </authorList>
    </citation>
    <scope>NUCLEOTIDE SEQUENCE [LARGE SCALE GENOMIC DNA]</scope>
    <source>
        <strain evidence="1 2">DY6</strain>
    </source>
</reference>